<dbReference type="Gene3D" id="3.40.50.20">
    <property type="match status" value="1"/>
</dbReference>
<comment type="cofactor">
    <cofactor evidence="1">
        <name>Mg(2+)</name>
        <dbReference type="ChEBI" id="CHEBI:18420"/>
    </cofactor>
</comment>
<protein>
    <recommendedName>
        <fullName evidence="2">RimK preATP-grasp domain-containing protein</fullName>
    </recommendedName>
</protein>
<comment type="caution">
    <text evidence="3">The sequence shown here is derived from an EMBL/GenBank/DDBJ whole genome shotgun (WGS) entry which is preliminary data.</text>
</comment>
<dbReference type="InterPro" id="IPR041107">
    <property type="entry name" value="Rimk_N"/>
</dbReference>
<name>X0W0F1_9ZZZZ</name>
<evidence type="ECO:0000256" key="1">
    <source>
        <dbReference type="ARBA" id="ARBA00001946"/>
    </source>
</evidence>
<gene>
    <name evidence="3" type="ORF">S01H1_50813</name>
</gene>
<dbReference type="Pfam" id="PF18030">
    <property type="entry name" value="Rimk_N"/>
    <property type="match status" value="1"/>
</dbReference>
<organism evidence="3">
    <name type="scientific">marine sediment metagenome</name>
    <dbReference type="NCBI Taxonomy" id="412755"/>
    <lineage>
        <taxon>unclassified sequences</taxon>
        <taxon>metagenomes</taxon>
        <taxon>ecological metagenomes</taxon>
    </lineage>
</organism>
<evidence type="ECO:0000259" key="2">
    <source>
        <dbReference type="Pfam" id="PF18030"/>
    </source>
</evidence>
<feature type="non-terminal residue" evidence="3">
    <location>
        <position position="104"/>
    </location>
</feature>
<proteinExistence type="predicted"/>
<accession>X0W0F1</accession>
<reference evidence="3" key="1">
    <citation type="journal article" date="2014" name="Front. Microbiol.">
        <title>High frequency of phylogenetically diverse reductive dehalogenase-homologous genes in deep subseafloor sedimentary metagenomes.</title>
        <authorList>
            <person name="Kawai M."/>
            <person name="Futagami T."/>
            <person name="Toyoda A."/>
            <person name="Takaki Y."/>
            <person name="Nishi S."/>
            <person name="Hori S."/>
            <person name="Arai W."/>
            <person name="Tsubouchi T."/>
            <person name="Morono Y."/>
            <person name="Uchiyama I."/>
            <person name="Ito T."/>
            <person name="Fujiyama A."/>
            <person name="Inagaki F."/>
            <person name="Takami H."/>
        </authorList>
    </citation>
    <scope>NUCLEOTIDE SEQUENCE</scope>
    <source>
        <strain evidence="3">Expedition CK06-06</strain>
    </source>
</reference>
<dbReference type="EMBL" id="BARS01032758">
    <property type="protein sequence ID" value="GAG18133.1"/>
    <property type="molecule type" value="Genomic_DNA"/>
</dbReference>
<dbReference type="AlphaFoldDB" id="X0W0F1"/>
<evidence type="ECO:0000313" key="3">
    <source>
        <dbReference type="EMBL" id="GAG18133.1"/>
    </source>
</evidence>
<sequence>MHIAIMSRKRSLYSTKRLIEEMKAQDITPVVLDPLKCDIIVGKKEHYIYYHKKKMKNLDAVIPRIGASVTTYGLNVLRHFIEMGVPSISHPVGIAIARDKFHCL</sequence>
<feature type="domain" description="RimK preATP-grasp" evidence="2">
    <location>
        <begin position="1"/>
        <end position="94"/>
    </location>
</feature>